<dbReference type="SUPFAM" id="SSF46894">
    <property type="entry name" value="C-terminal effector domain of the bipartite response regulators"/>
    <property type="match status" value="1"/>
</dbReference>
<dbReference type="Proteomes" id="UP000198841">
    <property type="component" value="Unassembled WGS sequence"/>
</dbReference>
<dbReference type="InterPro" id="IPR001789">
    <property type="entry name" value="Sig_transdc_resp-reg_receiver"/>
</dbReference>
<keyword evidence="10" id="KW-1185">Reference proteome</keyword>
<dbReference type="PROSITE" id="PS50110">
    <property type="entry name" value="RESPONSE_REGULATORY"/>
    <property type="match status" value="1"/>
</dbReference>
<dbReference type="PANTHER" id="PTHR43214">
    <property type="entry name" value="TWO-COMPONENT RESPONSE REGULATOR"/>
    <property type="match status" value="1"/>
</dbReference>
<evidence type="ECO:0000256" key="4">
    <source>
        <dbReference type="ARBA" id="ARBA00023125"/>
    </source>
</evidence>
<sequence length="225" mass="24545">MMAVQDRLGMSGTSKIVTALIVDDHPVVRTAVEMLLTRENIEVIGKVADGAEALQMMRNLQPDLVILDIAIPTINGLEVITRARAASMAVKILVFTSQSAASFAGRCRRAGASGFVEKTETLEDLLDAIRAVRAGYTFFPAEDFLQVETLQASSHTESEKLATLTDREMMVLIYLAKGYSNIEIANELTLSNKTISTYKTRLLTKLGVKTLVDLIVIANRNNLVG</sequence>
<reference evidence="9 10" key="1">
    <citation type="submission" date="2016-10" db="EMBL/GenBank/DDBJ databases">
        <authorList>
            <person name="Varghese N."/>
            <person name="Submissions S."/>
        </authorList>
    </citation>
    <scope>NUCLEOTIDE SEQUENCE [LARGE SCALE GENOMIC DNA]</scope>
    <source>
        <strain evidence="9 10">YR512</strain>
    </source>
</reference>
<feature type="domain" description="HTH luxR-type" evidence="7">
    <location>
        <begin position="157"/>
        <end position="222"/>
    </location>
</feature>
<dbReference type="EMBL" id="FOSD01000007">
    <property type="protein sequence ID" value="SFK51037.1"/>
    <property type="molecule type" value="Genomic_DNA"/>
</dbReference>
<dbReference type="Pfam" id="PF00072">
    <property type="entry name" value="Response_reg"/>
    <property type="match status" value="1"/>
</dbReference>
<accession>A0A1I4A4K6</accession>
<dbReference type="InterPro" id="IPR011006">
    <property type="entry name" value="CheY-like_superfamily"/>
</dbReference>
<feature type="domain" description="Response regulatory" evidence="8">
    <location>
        <begin position="18"/>
        <end position="133"/>
    </location>
</feature>
<dbReference type="Gene3D" id="3.40.50.2300">
    <property type="match status" value="1"/>
</dbReference>
<dbReference type="SMART" id="SM00448">
    <property type="entry name" value="REC"/>
    <property type="match status" value="1"/>
</dbReference>
<evidence type="ECO:0000256" key="5">
    <source>
        <dbReference type="ARBA" id="ARBA00023163"/>
    </source>
</evidence>
<evidence type="ECO:0000256" key="2">
    <source>
        <dbReference type="ARBA" id="ARBA00023012"/>
    </source>
</evidence>
<dbReference type="PROSITE" id="PS50043">
    <property type="entry name" value="HTH_LUXR_2"/>
    <property type="match status" value="1"/>
</dbReference>
<dbReference type="PROSITE" id="PS00622">
    <property type="entry name" value="HTH_LUXR_1"/>
    <property type="match status" value="1"/>
</dbReference>
<dbReference type="CDD" id="cd06170">
    <property type="entry name" value="LuxR_C_like"/>
    <property type="match status" value="1"/>
</dbReference>
<dbReference type="InterPro" id="IPR058245">
    <property type="entry name" value="NreC/VraR/RcsB-like_REC"/>
</dbReference>
<dbReference type="SUPFAM" id="SSF52172">
    <property type="entry name" value="CheY-like"/>
    <property type="match status" value="1"/>
</dbReference>
<feature type="modified residue" description="4-aspartylphosphate" evidence="6">
    <location>
        <position position="68"/>
    </location>
</feature>
<evidence type="ECO:0000313" key="9">
    <source>
        <dbReference type="EMBL" id="SFK51037.1"/>
    </source>
</evidence>
<dbReference type="InterPro" id="IPR016032">
    <property type="entry name" value="Sig_transdc_resp-reg_C-effctor"/>
</dbReference>
<organism evidence="9 10">
    <name type="scientific">Candidatus Pantoea symbiotica</name>
    <dbReference type="NCBI Taxonomy" id="1884370"/>
    <lineage>
        <taxon>Bacteria</taxon>
        <taxon>Pseudomonadati</taxon>
        <taxon>Pseudomonadota</taxon>
        <taxon>Gammaproteobacteria</taxon>
        <taxon>Enterobacterales</taxon>
        <taxon>Erwiniaceae</taxon>
        <taxon>Pantoea</taxon>
    </lineage>
</organism>
<name>A0A1I4A4K6_9GAMM</name>
<protein>
    <submittedName>
        <fullName evidence="9">Two component transcriptional regulator, LuxR family</fullName>
    </submittedName>
</protein>
<evidence type="ECO:0000256" key="1">
    <source>
        <dbReference type="ARBA" id="ARBA00022553"/>
    </source>
</evidence>
<keyword evidence="1 6" id="KW-0597">Phosphoprotein</keyword>
<dbReference type="SMART" id="SM00421">
    <property type="entry name" value="HTH_LUXR"/>
    <property type="match status" value="1"/>
</dbReference>
<keyword evidence="4" id="KW-0238">DNA-binding</keyword>
<dbReference type="InterPro" id="IPR000792">
    <property type="entry name" value="Tscrpt_reg_LuxR_C"/>
</dbReference>
<evidence type="ECO:0000259" key="8">
    <source>
        <dbReference type="PROSITE" id="PS50110"/>
    </source>
</evidence>
<proteinExistence type="predicted"/>
<keyword evidence="2" id="KW-0902">Two-component regulatory system</keyword>
<evidence type="ECO:0000313" key="10">
    <source>
        <dbReference type="Proteomes" id="UP000198841"/>
    </source>
</evidence>
<keyword evidence="3" id="KW-0805">Transcription regulation</keyword>
<dbReference type="CDD" id="cd17535">
    <property type="entry name" value="REC_NarL-like"/>
    <property type="match status" value="1"/>
</dbReference>
<dbReference type="PRINTS" id="PR00038">
    <property type="entry name" value="HTHLUXR"/>
</dbReference>
<keyword evidence="5" id="KW-0804">Transcription</keyword>
<evidence type="ECO:0000256" key="6">
    <source>
        <dbReference type="PROSITE-ProRule" id="PRU00169"/>
    </source>
</evidence>
<comment type="caution">
    <text evidence="9">The sequence shown here is derived from an EMBL/GenBank/DDBJ whole genome shotgun (WGS) entry which is preliminary data.</text>
</comment>
<dbReference type="Pfam" id="PF00196">
    <property type="entry name" value="GerE"/>
    <property type="match status" value="1"/>
</dbReference>
<evidence type="ECO:0000259" key="7">
    <source>
        <dbReference type="PROSITE" id="PS50043"/>
    </source>
</evidence>
<gene>
    <name evidence="9" type="ORF">SAMN05518863_107309</name>
</gene>
<dbReference type="InterPro" id="IPR039420">
    <property type="entry name" value="WalR-like"/>
</dbReference>
<evidence type="ECO:0000256" key="3">
    <source>
        <dbReference type="ARBA" id="ARBA00023015"/>
    </source>
</evidence>
<dbReference type="PANTHER" id="PTHR43214:SF41">
    <property type="entry name" value="NITRATE_NITRITE RESPONSE REGULATOR PROTEIN NARP"/>
    <property type="match status" value="1"/>
</dbReference>